<dbReference type="EMBL" id="AZST01000149">
    <property type="protein sequence ID" value="KEP51700.1"/>
    <property type="molecule type" value="Genomic_DNA"/>
</dbReference>
<protein>
    <submittedName>
        <fullName evidence="7">Histone acetyltransferase subunit 3</fullName>
    </submittedName>
</protein>
<dbReference type="Proteomes" id="UP000027456">
    <property type="component" value="Unassembled WGS sequence"/>
</dbReference>
<comment type="caution">
    <text evidence="7">The sequence shown here is derived from an EMBL/GenBank/DDBJ whole genome shotgun (WGS) entry which is preliminary data.</text>
</comment>
<name>A0A074S2D1_9AGAM</name>
<dbReference type="PANTHER" id="PTHR13556">
    <property type="entry name" value="TRANSCRIPTIONAL ADAPTER 3-RELATED"/>
    <property type="match status" value="1"/>
</dbReference>
<proteinExistence type="inferred from homology"/>
<dbReference type="HOGENOM" id="CLU_020179_1_0_1"/>
<dbReference type="GO" id="GO:0016740">
    <property type="term" value="F:transferase activity"/>
    <property type="evidence" value="ECO:0007669"/>
    <property type="project" value="UniProtKB-KW"/>
</dbReference>
<evidence type="ECO:0000313" key="7">
    <source>
        <dbReference type="EMBL" id="KEP51700.1"/>
    </source>
</evidence>
<evidence type="ECO:0000256" key="2">
    <source>
        <dbReference type="ARBA" id="ARBA00005330"/>
    </source>
</evidence>
<comment type="subcellular location">
    <subcellularLocation>
        <location evidence="1">Nucleus</location>
    </subcellularLocation>
</comment>
<dbReference type="STRING" id="1423351.A0A074S2D1"/>
<feature type="compositionally biased region" description="Basic residues" evidence="6">
    <location>
        <begin position="138"/>
        <end position="150"/>
    </location>
</feature>
<feature type="compositionally biased region" description="Basic and acidic residues" evidence="6">
    <location>
        <begin position="65"/>
        <end position="95"/>
    </location>
</feature>
<dbReference type="OrthoDB" id="1232at2759"/>
<keyword evidence="8" id="KW-1185">Reference proteome</keyword>
<evidence type="ECO:0000256" key="3">
    <source>
        <dbReference type="ARBA" id="ARBA00023015"/>
    </source>
</evidence>
<feature type="compositionally biased region" description="Polar residues" evidence="6">
    <location>
        <begin position="231"/>
        <end position="248"/>
    </location>
</feature>
<keyword evidence="3" id="KW-0805">Transcription regulation</keyword>
<evidence type="ECO:0000256" key="1">
    <source>
        <dbReference type="ARBA" id="ARBA00004123"/>
    </source>
</evidence>
<feature type="compositionally biased region" description="Low complexity" evidence="6">
    <location>
        <begin position="1"/>
        <end position="16"/>
    </location>
</feature>
<organism evidence="7 8">
    <name type="scientific">Rhizoctonia solani 123E</name>
    <dbReference type="NCBI Taxonomy" id="1423351"/>
    <lineage>
        <taxon>Eukaryota</taxon>
        <taxon>Fungi</taxon>
        <taxon>Dikarya</taxon>
        <taxon>Basidiomycota</taxon>
        <taxon>Agaricomycotina</taxon>
        <taxon>Agaricomycetes</taxon>
        <taxon>Cantharellales</taxon>
        <taxon>Ceratobasidiaceae</taxon>
        <taxon>Rhizoctonia</taxon>
    </lineage>
</organism>
<evidence type="ECO:0000313" key="8">
    <source>
        <dbReference type="Proteomes" id="UP000027456"/>
    </source>
</evidence>
<feature type="region of interest" description="Disordered" evidence="6">
    <location>
        <begin position="217"/>
        <end position="248"/>
    </location>
</feature>
<feature type="region of interest" description="Disordered" evidence="6">
    <location>
        <begin position="406"/>
        <end position="432"/>
    </location>
</feature>
<feature type="region of interest" description="Disordered" evidence="6">
    <location>
        <begin position="65"/>
        <end position="185"/>
    </location>
</feature>
<dbReference type="GO" id="GO:0005634">
    <property type="term" value="C:nucleus"/>
    <property type="evidence" value="ECO:0007669"/>
    <property type="project" value="UniProtKB-SubCell"/>
</dbReference>
<keyword evidence="5" id="KW-0539">Nucleus</keyword>
<dbReference type="Pfam" id="PF10198">
    <property type="entry name" value="Ada3"/>
    <property type="match status" value="1"/>
</dbReference>
<keyword evidence="7" id="KW-0808">Transferase</keyword>
<dbReference type="AlphaFoldDB" id="A0A074S2D1"/>
<sequence>MPLSALPTPSAPAHPLFNSKPDSLPTLDELVQLETELRALRDEAVARKDKAEAGLHTMDIIWRRAKEKSRGLARERDAKSKDNDRIRAIKLKREAGTPTPDAEDFDTKFGSHPSSNGTASKGMGNGVRHLAHASSTYKKSKLAAAKKRKHADSDGETSDHGAIMHSHKSKSNGSSKLAGSSQANPRVAEDFTLPNRETVPPKPNLAALSIFPYLHQAPDEPQSLRPERSTLSRNNSNVPFTASPSVQPDTREDVYAARSAMDSNPLSVMDDFSAARQPPNQTTITTFWTAADPWVKPLGLEDLANLELEGDDIQPYEFVPLGRHYLDRWDDEDTQAFADELGAPSVSNMSALPASAVASALNGDHHQPWDPTSIGPEDLARDERSLGIVRARLLAAFLPVPGEITIGKEDGAGEGDEREKERRTGTGTAGMMGMLEFPDLEERLRAEASAIGLLGDDDSEPIIPADDEIASSLRRLQRVLRAQSTLNSIRKRILQDRANLALGFSEYRSTLATVDKPIQTTYSKIMRSAAAKPGKKGKNKANLSVNAIDEKISAGGVPLQLPSELMERVRLRRRFVDTFGTALKVDNEDEGAGGINPSGHIAMVHFTNPTLLPQRSIYEGTEEEAERELGWPFQSLVAGVFEPPGNLGPAVNGTNGAST</sequence>
<comment type="similarity">
    <text evidence="2">Belongs to the NGG1 family.</text>
</comment>
<keyword evidence="4" id="KW-0804">Transcription</keyword>
<feature type="region of interest" description="Disordered" evidence="6">
    <location>
        <begin position="1"/>
        <end position="24"/>
    </location>
</feature>
<feature type="compositionally biased region" description="Basic and acidic residues" evidence="6">
    <location>
        <begin position="406"/>
        <end position="424"/>
    </location>
</feature>
<reference evidence="7 8" key="1">
    <citation type="submission" date="2013-12" db="EMBL/GenBank/DDBJ databases">
        <authorList>
            <person name="Cubeta M."/>
            <person name="Pakala S."/>
            <person name="Fedorova N."/>
            <person name="Thomas E."/>
            <person name="Dean R."/>
            <person name="Jabaji S."/>
            <person name="Neate S."/>
            <person name="Toda T."/>
            <person name="Tavantzis S."/>
            <person name="Vilgalys R."/>
            <person name="Bharathan N."/>
            <person name="Pakala S."/>
            <person name="Losada L.S."/>
            <person name="Zafar N."/>
            <person name="Nierman W."/>
        </authorList>
    </citation>
    <scope>NUCLEOTIDE SEQUENCE [LARGE SCALE GENOMIC DNA]</scope>
    <source>
        <strain evidence="7 8">123E</strain>
    </source>
</reference>
<evidence type="ECO:0000256" key="4">
    <source>
        <dbReference type="ARBA" id="ARBA00023163"/>
    </source>
</evidence>
<dbReference type="PANTHER" id="PTHR13556:SF2">
    <property type="entry name" value="TRANSCRIPTIONAL ADAPTER 3"/>
    <property type="match status" value="1"/>
</dbReference>
<dbReference type="GO" id="GO:0003713">
    <property type="term" value="F:transcription coactivator activity"/>
    <property type="evidence" value="ECO:0007669"/>
    <property type="project" value="TreeGrafter"/>
</dbReference>
<dbReference type="GO" id="GO:0000124">
    <property type="term" value="C:SAGA complex"/>
    <property type="evidence" value="ECO:0007669"/>
    <property type="project" value="TreeGrafter"/>
</dbReference>
<dbReference type="InterPro" id="IPR019340">
    <property type="entry name" value="Histone_AcTrfase_su3"/>
</dbReference>
<accession>A0A074S2D1</accession>
<evidence type="ECO:0000256" key="5">
    <source>
        <dbReference type="ARBA" id="ARBA00023242"/>
    </source>
</evidence>
<dbReference type="GO" id="GO:0006357">
    <property type="term" value="P:regulation of transcription by RNA polymerase II"/>
    <property type="evidence" value="ECO:0007669"/>
    <property type="project" value="TreeGrafter"/>
</dbReference>
<evidence type="ECO:0000256" key="6">
    <source>
        <dbReference type="SAM" id="MobiDB-lite"/>
    </source>
</evidence>
<gene>
    <name evidence="7" type="ORF">V565_056960</name>
</gene>